<dbReference type="InterPro" id="IPR004027">
    <property type="entry name" value="SEC_C_motif"/>
</dbReference>
<organism evidence="1 2">
    <name type="scientific">Photobacterium ganghwense</name>
    <dbReference type="NCBI Taxonomy" id="320778"/>
    <lineage>
        <taxon>Bacteria</taxon>
        <taxon>Pseudomonadati</taxon>
        <taxon>Pseudomonadota</taxon>
        <taxon>Gammaproteobacteria</taxon>
        <taxon>Vibrionales</taxon>
        <taxon>Vibrionaceae</taxon>
        <taxon>Photobacterium</taxon>
    </lineage>
</organism>
<dbReference type="Proteomes" id="UP000035909">
    <property type="component" value="Unassembled WGS sequence"/>
</dbReference>
<dbReference type="EMBL" id="LDOU01000013">
    <property type="protein sequence ID" value="KLV08619.1"/>
    <property type="molecule type" value="Genomic_DNA"/>
</dbReference>
<proteinExistence type="predicted"/>
<evidence type="ECO:0000313" key="2">
    <source>
        <dbReference type="Proteomes" id="UP000035909"/>
    </source>
</evidence>
<dbReference type="SUPFAM" id="SSF103642">
    <property type="entry name" value="Sec-C motif"/>
    <property type="match status" value="1"/>
</dbReference>
<dbReference type="InterPro" id="IPR026368">
    <property type="entry name" value="SWIM_PBPRA1643"/>
</dbReference>
<gene>
    <name evidence="1" type="ORF">ABT57_12360</name>
</gene>
<dbReference type="NCBIfam" id="TIGR04102">
    <property type="entry name" value="SWIM_PBPRA1643"/>
    <property type="match status" value="1"/>
</dbReference>
<dbReference type="RefSeq" id="WP_047885546.1">
    <property type="nucleotide sequence ID" value="NZ_CP071325.1"/>
</dbReference>
<dbReference type="Gene3D" id="3.10.450.50">
    <property type="match status" value="1"/>
</dbReference>
<protein>
    <submittedName>
        <fullName evidence="1">Zinc chelation protein SecC</fullName>
    </submittedName>
</protein>
<dbReference type="AlphaFoldDB" id="A0A0J1HAA9"/>
<dbReference type="Pfam" id="PF02810">
    <property type="entry name" value="SEC-C"/>
    <property type="match status" value="1"/>
</dbReference>
<name>A0A0J1HAA9_9GAMM</name>
<reference evidence="1 2" key="1">
    <citation type="submission" date="2015-05" db="EMBL/GenBank/DDBJ databases">
        <title>Photobacterium galathea sp. nov.</title>
        <authorList>
            <person name="Machado H."/>
            <person name="Gram L."/>
        </authorList>
    </citation>
    <scope>NUCLEOTIDE SEQUENCE [LARGE SCALE GENOMIC DNA]</scope>
    <source>
        <strain evidence="1 2">DSM 22954</strain>
    </source>
</reference>
<evidence type="ECO:0000313" key="1">
    <source>
        <dbReference type="EMBL" id="KLV08619.1"/>
    </source>
</evidence>
<comment type="caution">
    <text evidence="1">The sequence shown here is derived from an EMBL/GenBank/DDBJ whole genome shotgun (WGS) entry which is preliminary data.</text>
</comment>
<sequence length="110" mass="12228">MSKLFFKGRIDARQNHVISGYNVNRDVKAGTEEAPINVVVPTEARKAEIETLLSEHSIVAHIVIDSNQPESTVELDTLLNKPKTITYDKTPNRNEPCICGSGKKYKKCCA</sequence>
<keyword evidence="2" id="KW-1185">Reference proteome</keyword>
<dbReference type="PATRIC" id="fig|320778.3.peg.2698"/>
<dbReference type="OrthoDB" id="570299at2"/>
<accession>A0A0J1HAA9</accession>
<dbReference type="STRING" id="320778.ABT57_12360"/>